<dbReference type="AlphaFoldDB" id="A0A086ZJH1"/>
<gene>
    <name evidence="5" type="primary">argD</name>
    <name evidence="7" type="ORF">BBOH_0143</name>
</gene>
<dbReference type="UniPathway" id="UPA00068">
    <property type="reaction ID" value="UER00109"/>
</dbReference>
<dbReference type="EC" id="2.6.1.11" evidence="5"/>
<dbReference type="Pfam" id="PF00202">
    <property type="entry name" value="Aminotran_3"/>
    <property type="match status" value="1"/>
</dbReference>
<dbReference type="InterPro" id="IPR015422">
    <property type="entry name" value="PyrdxlP-dep_Trfase_small"/>
</dbReference>
<dbReference type="Proteomes" id="UP000029096">
    <property type="component" value="Unassembled WGS sequence"/>
</dbReference>
<evidence type="ECO:0000256" key="3">
    <source>
        <dbReference type="ARBA" id="ARBA00022679"/>
    </source>
</evidence>
<keyword evidence="8" id="KW-1185">Reference proteome</keyword>
<dbReference type="PROSITE" id="PS00600">
    <property type="entry name" value="AA_TRANSFER_CLASS_3"/>
    <property type="match status" value="1"/>
</dbReference>
<dbReference type="InterPro" id="IPR004636">
    <property type="entry name" value="AcOrn/SuccOrn_fam"/>
</dbReference>
<dbReference type="OrthoDB" id="9801052at2"/>
<proteinExistence type="inferred from homology"/>
<evidence type="ECO:0000256" key="2">
    <source>
        <dbReference type="ARBA" id="ARBA00022605"/>
    </source>
</evidence>
<keyword evidence="2 5" id="KW-0028">Amino-acid biosynthesis</keyword>
<dbReference type="NCBIfam" id="NF002874">
    <property type="entry name" value="PRK03244.1"/>
    <property type="match status" value="1"/>
</dbReference>
<feature type="binding site" evidence="5">
    <location>
        <position position="325"/>
    </location>
    <ligand>
        <name>N(2)-acetyl-L-ornithine</name>
        <dbReference type="ChEBI" id="CHEBI:57805"/>
    </ligand>
</feature>
<name>A0A086ZJH1_9BIFI</name>
<evidence type="ECO:0000256" key="4">
    <source>
        <dbReference type="ARBA" id="ARBA00022898"/>
    </source>
</evidence>
<comment type="similarity">
    <text evidence="5">Belongs to the class-III pyridoxal-phosphate-dependent aminotransferase family. ArgD subfamily.</text>
</comment>
<evidence type="ECO:0000256" key="1">
    <source>
        <dbReference type="ARBA" id="ARBA00022576"/>
    </source>
</evidence>
<feature type="binding site" evidence="5">
    <location>
        <position position="171"/>
    </location>
    <ligand>
        <name>pyridoxal 5'-phosphate</name>
        <dbReference type="ChEBI" id="CHEBI:597326"/>
    </ligand>
</feature>
<evidence type="ECO:0000256" key="5">
    <source>
        <dbReference type="HAMAP-Rule" id="MF_01107"/>
    </source>
</evidence>
<dbReference type="Gene3D" id="3.90.1150.10">
    <property type="entry name" value="Aspartate Aminotransferase, domain 1"/>
    <property type="match status" value="1"/>
</dbReference>
<dbReference type="GO" id="GO:0005737">
    <property type="term" value="C:cytoplasm"/>
    <property type="evidence" value="ECO:0007669"/>
    <property type="project" value="UniProtKB-SubCell"/>
</dbReference>
<dbReference type="InterPro" id="IPR015421">
    <property type="entry name" value="PyrdxlP-dep_Trfase_major"/>
</dbReference>
<sequence>MTNPDCTAKRENDSAKPSTRTSLGSGSAEWIELYNTVHTHAFGTPLRVMDHGKGARLWDVDGNEYLDFLAGIAVNSLGYAHPRWVAAVNEQAGKTAHVSNYFASVPQIELAARLLQIAGAPEGSLVYFANSGAESNEAAIKLARLYGTKLLGAEREQAGAPARIIALTHGFHGRTMGALSTTWKPSIRHPFEPLLPAVEFVECGDLAAMRESFDSAGRPGVGPVAAVMLELIQGEAGVRPLDPRYVKGVRELCDSHRSLLIVDEVQTGIGRTGQWFAFQREDLSGGVMPDIVTFAKGVAGGFPMGGMIAFGRPLASLFTPGMHGSTFAGGPLAAAAGLATLSVIEEEGLVGNAEQRGEQLRRGIMACGNPLFAAVRGRGLLNAVQLARPCAHAAMNWALDHGLIVNAVAPDVLRLAPPLIVSEADIAEAVSILAAMPTDLSSD</sequence>
<feature type="binding site" evidence="5">
    <location>
        <position position="174"/>
    </location>
    <ligand>
        <name>N(2)-acetyl-L-ornithine</name>
        <dbReference type="ChEBI" id="CHEBI:57805"/>
    </ligand>
</feature>
<reference evidence="7 8" key="1">
    <citation type="submission" date="2014-03" db="EMBL/GenBank/DDBJ databases">
        <title>Genomics of Bifidobacteria.</title>
        <authorList>
            <person name="Ventura M."/>
            <person name="Milani C."/>
            <person name="Lugli G.A."/>
        </authorList>
    </citation>
    <scope>NUCLEOTIDE SEQUENCE [LARGE SCALE GENOMIC DNA]</scope>
    <source>
        <strain evidence="7 8">DSM 22767</strain>
    </source>
</reference>
<feature type="modified residue" description="N6-(pyridoxal phosphate)lysine" evidence="5">
    <location>
        <position position="296"/>
    </location>
</feature>
<accession>A0A086ZJH1</accession>
<keyword evidence="5" id="KW-0963">Cytoplasm</keyword>
<comment type="miscellaneous">
    <text evidence="5">May also have succinyldiaminopimelate aminotransferase activity, thus carrying out the corresponding step in lysine biosynthesis.</text>
</comment>
<dbReference type="GO" id="GO:0003992">
    <property type="term" value="F:N2-acetyl-L-ornithine:2-oxoglutarate 5-aminotransferase activity"/>
    <property type="evidence" value="ECO:0007669"/>
    <property type="project" value="UniProtKB-UniRule"/>
</dbReference>
<feature type="region of interest" description="Disordered" evidence="6">
    <location>
        <begin position="1"/>
        <end position="23"/>
    </location>
</feature>
<dbReference type="InterPro" id="IPR050103">
    <property type="entry name" value="Class-III_PLP-dep_AT"/>
</dbReference>
<dbReference type="HAMAP" id="MF_01107">
    <property type="entry name" value="ArgD_aminotrans_3"/>
    <property type="match status" value="1"/>
</dbReference>
<dbReference type="GO" id="GO:0042802">
    <property type="term" value="F:identical protein binding"/>
    <property type="evidence" value="ECO:0007669"/>
    <property type="project" value="TreeGrafter"/>
</dbReference>
<dbReference type="PANTHER" id="PTHR11986:SF79">
    <property type="entry name" value="ACETYLORNITHINE AMINOTRANSFERASE, MITOCHONDRIAL"/>
    <property type="match status" value="1"/>
</dbReference>
<dbReference type="SUPFAM" id="SSF53383">
    <property type="entry name" value="PLP-dependent transferases"/>
    <property type="match status" value="1"/>
</dbReference>
<keyword evidence="4 5" id="KW-0663">Pyridoxal phosphate</keyword>
<dbReference type="PIRSF" id="PIRSF000521">
    <property type="entry name" value="Transaminase_4ab_Lys_Orn"/>
    <property type="match status" value="1"/>
</dbReference>
<feature type="binding site" evidence="5">
    <location>
        <begin position="263"/>
        <end position="266"/>
    </location>
    <ligand>
        <name>pyridoxal 5'-phosphate</name>
        <dbReference type="ChEBI" id="CHEBI:597326"/>
    </ligand>
</feature>
<comment type="caution">
    <text evidence="7">The sequence shown here is derived from an EMBL/GenBank/DDBJ whole genome shotgun (WGS) entry which is preliminary data.</text>
</comment>
<dbReference type="FunFam" id="3.40.640.10:FF:000004">
    <property type="entry name" value="Acetylornithine aminotransferase"/>
    <property type="match status" value="1"/>
</dbReference>
<dbReference type="CDD" id="cd00610">
    <property type="entry name" value="OAT_like"/>
    <property type="match status" value="1"/>
</dbReference>
<dbReference type="GO" id="GO:0030170">
    <property type="term" value="F:pyridoxal phosphate binding"/>
    <property type="evidence" value="ECO:0007669"/>
    <property type="project" value="InterPro"/>
</dbReference>
<evidence type="ECO:0000313" key="7">
    <source>
        <dbReference type="EMBL" id="KFI46671.1"/>
    </source>
</evidence>
<dbReference type="Gene3D" id="3.40.640.10">
    <property type="entry name" value="Type I PLP-dependent aspartate aminotransferase-like (Major domain)"/>
    <property type="match status" value="1"/>
</dbReference>
<comment type="catalytic activity">
    <reaction evidence="5">
        <text>N(2)-acetyl-L-ornithine + 2-oxoglutarate = N-acetyl-L-glutamate 5-semialdehyde + L-glutamate</text>
        <dbReference type="Rhea" id="RHEA:18049"/>
        <dbReference type="ChEBI" id="CHEBI:16810"/>
        <dbReference type="ChEBI" id="CHEBI:29123"/>
        <dbReference type="ChEBI" id="CHEBI:29985"/>
        <dbReference type="ChEBI" id="CHEBI:57805"/>
        <dbReference type="EC" id="2.6.1.11"/>
    </reaction>
</comment>
<comment type="pathway">
    <text evidence="5">Amino-acid biosynthesis; L-arginine biosynthesis; N(2)-acetyl-L-ornithine from L-glutamate: step 4/4.</text>
</comment>
<keyword evidence="1 5" id="KW-0032">Aminotransferase</keyword>
<comment type="cofactor">
    <cofactor evidence="5">
        <name>pyridoxal 5'-phosphate</name>
        <dbReference type="ChEBI" id="CHEBI:597326"/>
    </cofactor>
    <text evidence="5">Binds 1 pyridoxal phosphate per subunit.</text>
</comment>
<organism evidence="7 8">
    <name type="scientific">Bifidobacterium bohemicum DSM 22767</name>
    <dbReference type="NCBI Taxonomy" id="1437606"/>
    <lineage>
        <taxon>Bacteria</taxon>
        <taxon>Bacillati</taxon>
        <taxon>Actinomycetota</taxon>
        <taxon>Actinomycetes</taxon>
        <taxon>Bifidobacteriales</taxon>
        <taxon>Bifidobacteriaceae</taxon>
        <taxon>Bifidobacterium</taxon>
    </lineage>
</organism>
<comment type="subcellular location">
    <subcellularLocation>
        <location evidence="5">Cytoplasm</location>
    </subcellularLocation>
</comment>
<dbReference type="EMBL" id="JGYP01000001">
    <property type="protein sequence ID" value="KFI46671.1"/>
    <property type="molecule type" value="Genomic_DNA"/>
</dbReference>
<protein>
    <recommendedName>
        <fullName evidence="5">Acetylornithine aminotransferase</fullName>
        <shortName evidence="5">ACOAT</shortName>
        <ecNumber evidence="5">2.6.1.11</ecNumber>
    </recommendedName>
</protein>
<dbReference type="InterPro" id="IPR049704">
    <property type="entry name" value="Aminotrans_3_PPA_site"/>
</dbReference>
<comment type="subunit">
    <text evidence="5">Homodimer.</text>
</comment>
<evidence type="ECO:0000256" key="6">
    <source>
        <dbReference type="SAM" id="MobiDB-lite"/>
    </source>
</evidence>
<dbReference type="GO" id="GO:0006526">
    <property type="term" value="P:L-arginine biosynthetic process"/>
    <property type="evidence" value="ECO:0007669"/>
    <property type="project" value="UniProtKB-UniRule"/>
</dbReference>
<dbReference type="STRING" id="1437606.BBOH_0143"/>
<feature type="binding site" evidence="5">
    <location>
        <begin position="132"/>
        <end position="133"/>
    </location>
    <ligand>
        <name>pyridoxal 5'-phosphate</name>
        <dbReference type="ChEBI" id="CHEBI:597326"/>
    </ligand>
</feature>
<feature type="binding site" evidence="5">
    <location>
        <position position="326"/>
    </location>
    <ligand>
        <name>pyridoxal 5'-phosphate</name>
        <dbReference type="ChEBI" id="CHEBI:597326"/>
    </ligand>
</feature>
<dbReference type="eggNOG" id="COG4992">
    <property type="taxonomic scope" value="Bacteria"/>
</dbReference>
<keyword evidence="5" id="KW-0055">Arginine biosynthesis</keyword>
<dbReference type="RefSeq" id="WP_081930272.1">
    <property type="nucleotide sequence ID" value="NZ_JDUS01000001.1"/>
</dbReference>
<evidence type="ECO:0000313" key="8">
    <source>
        <dbReference type="Proteomes" id="UP000029096"/>
    </source>
</evidence>
<keyword evidence="3 5" id="KW-0808">Transferase</keyword>
<dbReference type="InterPro" id="IPR005814">
    <property type="entry name" value="Aminotrans_3"/>
</dbReference>
<dbReference type="InterPro" id="IPR015424">
    <property type="entry name" value="PyrdxlP-dep_Trfase"/>
</dbReference>
<dbReference type="PANTHER" id="PTHR11986">
    <property type="entry name" value="AMINOTRANSFERASE CLASS III"/>
    <property type="match status" value="1"/>
</dbReference>